<dbReference type="PANTHER" id="PTHR11080">
    <property type="entry name" value="PYRAZINAMIDASE/NICOTINAMIDASE"/>
    <property type="match status" value="1"/>
</dbReference>
<name>A0A917ZNK8_9GAMM</name>
<dbReference type="PANTHER" id="PTHR11080:SF2">
    <property type="entry name" value="LD05707P"/>
    <property type="match status" value="1"/>
</dbReference>
<evidence type="ECO:0000256" key="3">
    <source>
        <dbReference type="ARBA" id="ARBA00022723"/>
    </source>
</evidence>
<evidence type="ECO:0000256" key="5">
    <source>
        <dbReference type="ARBA" id="ARBA00037900"/>
    </source>
</evidence>
<keyword evidence="4" id="KW-0378">Hydrolase</keyword>
<evidence type="ECO:0000256" key="4">
    <source>
        <dbReference type="ARBA" id="ARBA00022801"/>
    </source>
</evidence>
<evidence type="ECO:0000256" key="1">
    <source>
        <dbReference type="ARBA" id="ARBA00006336"/>
    </source>
</evidence>
<dbReference type="InterPro" id="IPR052347">
    <property type="entry name" value="Isochorismatase_Nicotinamidase"/>
</dbReference>
<dbReference type="GO" id="GO:0019363">
    <property type="term" value="P:pyridine nucleotide biosynthetic process"/>
    <property type="evidence" value="ECO:0007669"/>
    <property type="project" value="UniProtKB-KW"/>
</dbReference>
<evidence type="ECO:0000256" key="6">
    <source>
        <dbReference type="ARBA" id="ARBA00039017"/>
    </source>
</evidence>
<dbReference type="EC" id="3.5.1.19" evidence="6"/>
<dbReference type="SUPFAM" id="SSF52499">
    <property type="entry name" value="Isochorismatase-like hydrolases"/>
    <property type="match status" value="1"/>
</dbReference>
<dbReference type="RefSeq" id="WP_188862370.1">
    <property type="nucleotide sequence ID" value="NZ_BMLT01000012.1"/>
</dbReference>
<protein>
    <recommendedName>
        <fullName evidence="6">nicotinamidase</fullName>
        <ecNumber evidence="6">3.5.1.19</ecNumber>
    </recommendedName>
    <alternativeName>
        <fullName evidence="7">Nicotinamide deamidase</fullName>
    </alternativeName>
</protein>
<evidence type="ECO:0000313" key="9">
    <source>
        <dbReference type="EMBL" id="GGO87157.1"/>
    </source>
</evidence>
<dbReference type="Pfam" id="PF00857">
    <property type="entry name" value="Isochorismatase"/>
    <property type="match status" value="1"/>
</dbReference>
<gene>
    <name evidence="9" type="primary">pncA</name>
    <name evidence="9" type="ORF">GCM10011348_39690</name>
</gene>
<reference evidence="9 10" key="1">
    <citation type="journal article" date="2014" name="Int. J. Syst. Evol. Microbiol.">
        <title>Complete genome sequence of Corynebacterium casei LMG S-19264T (=DSM 44701T), isolated from a smear-ripened cheese.</title>
        <authorList>
            <consortium name="US DOE Joint Genome Institute (JGI-PGF)"/>
            <person name="Walter F."/>
            <person name="Albersmeier A."/>
            <person name="Kalinowski J."/>
            <person name="Ruckert C."/>
        </authorList>
    </citation>
    <scope>NUCLEOTIDE SEQUENCE [LARGE SCALE GENOMIC DNA]</scope>
    <source>
        <strain evidence="9 10">CGMCC 1.7286</strain>
    </source>
</reference>
<evidence type="ECO:0000259" key="8">
    <source>
        <dbReference type="Pfam" id="PF00857"/>
    </source>
</evidence>
<accession>A0A917ZNK8</accession>
<comment type="similarity">
    <text evidence="1">Belongs to the isochorismatase family.</text>
</comment>
<dbReference type="InterPro" id="IPR036380">
    <property type="entry name" value="Isochorismatase-like_sf"/>
</dbReference>
<organism evidence="9 10">
    <name type="scientific">Marinobacterium nitratireducens</name>
    <dbReference type="NCBI Taxonomy" id="518897"/>
    <lineage>
        <taxon>Bacteria</taxon>
        <taxon>Pseudomonadati</taxon>
        <taxon>Pseudomonadota</taxon>
        <taxon>Gammaproteobacteria</taxon>
        <taxon>Oceanospirillales</taxon>
        <taxon>Oceanospirillaceae</taxon>
        <taxon>Marinobacterium</taxon>
    </lineage>
</organism>
<dbReference type="Proteomes" id="UP000599578">
    <property type="component" value="Unassembled WGS sequence"/>
</dbReference>
<dbReference type="InterPro" id="IPR000868">
    <property type="entry name" value="Isochorismatase-like_dom"/>
</dbReference>
<comment type="caution">
    <text evidence="9">The sequence shown here is derived from an EMBL/GenBank/DDBJ whole genome shotgun (WGS) entry which is preliminary data.</text>
</comment>
<evidence type="ECO:0000256" key="7">
    <source>
        <dbReference type="ARBA" id="ARBA00043224"/>
    </source>
</evidence>
<dbReference type="GO" id="GO:0008936">
    <property type="term" value="F:nicotinamidase activity"/>
    <property type="evidence" value="ECO:0007669"/>
    <property type="project" value="UniProtKB-EC"/>
</dbReference>
<feature type="domain" description="Isochorismatase-like" evidence="8">
    <location>
        <begin position="14"/>
        <end position="195"/>
    </location>
</feature>
<dbReference type="GO" id="GO:0046872">
    <property type="term" value="F:metal ion binding"/>
    <property type="evidence" value="ECO:0007669"/>
    <property type="project" value="UniProtKB-KW"/>
</dbReference>
<keyword evidence="3" id="KW-0479">Metal-binding</keyword>
<dbReference type="EMBL" id="BMLT01000012">
    <property type="protein sequence ID" value="GGO87157.1"/>
    <property type="molecule type" value="Genomic_DNA"/>
</dbReference>
<keyword evidence="10" id="KW-1185">Reference proteome</keyword>
<evidence type="ECO:0000313" key="10">
    <source>
        <dbReference type="Proteomes" id="UP000599578"/>
    </source>
</evidence>
<sequence length="201" mass="21700">MRVRDELKLGAGDALVLVDVQQDFLPGGHLGVEEGDRVVPPLNRMIGIFRNHGLPVVATRDWHPLNHCSFREQGGPWPPHCVQHTHGADWAPELALPEDAMIVSKGDTATQEAYSGFQGTDLADRLHRAGVRRLFIGGLATDYCVLQTVLDACAQGFDARVLEDAIRAVGVEAGDADHALQQMRVAGAKLISSQDLADANV</sequence>
<evidence type="ECO:0000256" key="2">
    <source>
        <dbReference type="ARBA" id="ARBA00022642"/>
    </source>
</evidence>
<proteinExistence type="inferred from homology"/>
<dbReference type="Gene3D" id="3.40.50.850">
    <property type="entry name" value="Isochorismatase-like"/>
    <property type="match status" value="1"/>
</dbReference>
<dbReference type="AlphaFoldDB" id="A0A917ZNK8"/>
<comment type="pathway">
    <text evidence="5">Cofactor biosynthesis; nicotinate biosynthesis; nicotinate from nicotinamide: step 1/1.</text>
</comment>
<keyword evidence="2" id="KW-0662">Pyridine nucleotide biosynthesis</keyword>